<evidence type="ECO:0000313" key="1">
    <source>
        <dbReference type="EMBL" id="RBP74118.1"/>
    </source>
</evidence>
<proteinExistence type="predicted"/>
<dbReference type="RefSeq" id="WP_113879732.1">
    <property type="nucleotide sequence ID" value="NZ_QNSA01000005.1"/>
</dbReference>
<dbReference type="EMBL" id="QNSA01000005">
    <property type="protein sequence ID" value="RBP74118.1"/>
    <property type="molecule type" value="Genomic_DNA"/>
</dbReference>
<dbReference type="EMBL" id="QPJB01000005">
    <property type="protein sequence ID" value="RCW34867.1"/>
    <property type="molecule type" value="Genomic_DNA"/>
</dbReference>
<keyword evidence="4" id="KW-1185">Reference proteome</keyword>
<organism evidence="2 3">
    <name type="scientific">Marinobacter nauticus</name>
    <name type="common">Marinobacter hydrocarbonoclasticus</name>
    <name type="synonym">Marinobacter aquaeolei</name>
    <dbReference type="NCBI Taxonomy" id="2743"/>
    <lineage>
        <taxon>Bacteria</taxon>
        <taxon>Pseudomonadati</taxon>
        <taxon>Pseudomonadota</taxon>
        <taxon>Gammaproteobacteria</taxon>
        <taxon>Pseudomonadales</taxon>
        <taxon>Marinobacteraceae</taxon>
        <taxon>Marinobacter</taxon>
    </lineage>
</organism>
<name>A0A368V0Z5_MARNT</name>
<gene>
    <name evidence="2" type="ORF">DET51_105243</name>
    <name evidence="1" type="ORF">DET64_105244</name>
</gene>
<evidence type="ECO:0000313" key="3">
    <source>
        <dbReference type="Proteomes" id="UP000252795"/>
    </source>
</evidence>
<dbReference type="AlphaFoldDB" id="A0A368V0Z5"/>
<evidence type="ECO:0000313" key="2">
    <source>
        <dbReference type="EMBL" id="RCW34867.1"/>
    </source>
</evidence>
<sequence>MLESALGFTVWASGQAYAFLSQQGAEFFISILAIVLAVWSGRQSSRHAGLSVLPAFSVWVEYPREQNRECLIKLANKGFGPAIIDETLVFYNGCRVEGFQFTAIEGAIRSAFSDDIEDVYEAAEAGVGHAIGVNEEVTLVGFTIKNEVTDANVEDFGARLQTLSFRLKYRDIYQRSWQFYVHNSIGRTLRVNSPRFILALITKWRFPRR</sequence>
<evidence type="ECO:0000313" key="4">
    <source>
        <dbReference type="Proteomes" id="UP000253065"/>
    </source>
</evidence>
<dbReference type="Proteomes" id="UP000252795">
    <property type="component" value="Unassembled WGS sequence"/>
</dbReference>
<protein>
    <submittedName>
        <fullName evidence="2">Uncharacterized protein</fullName>
    </submittedName>
</protein>
<comment type="caution">
    <text evidence="2">The sequence shown here is derived from an EMBL/GenBank/DDBJ whole genome shotgun (WGS) entry which is preliminary data.</text>
</comment>
<reference evidence="2 3" key="1">
    <citation type="submission" date="2018-07" db="EMBL/GenBank/DDBJ databases">
        <title>Freshwater and sediment microbial communities from various areas in North America, analyzing microbe dynamics in response to fracking.</title>
        <authorList>
            <person name="Lamendella R."/>
        </authorList>
    </citation>
    <scope>NUCLEOTIDE SEQUENCE [LARGE SCALE GENOMIC DNA]</scope>
    <source>
        <strain evidence="2 3">114E</strain>
        <strain evidence="1 4">114E_o</strain>
    </source>
</reference>
<accession>A0A368V0Z5</accession>
<dbReference type="Proteomes" id="UP000253065">
    <property type="component" value="Unassembled WGS sequence"/>
</dbReference>